<evidence type="ECO:0000256" key="4">
    <source>
        <dbReference type="ARBA" id="ARBA00012438"/>
    </source>
</evidence>
<dbReference type="Proteomes" id="UP000552883">
    <property type="component" value="Unassembled WGS sequence"/>
</dbReference>
<dbReference type="EC" id="2.7.13.3" evidence="4"/>
<dbReference type="PRINTS" id="PR00344">
    <property type="entry name" value="BCTRLSENSOR"/>
</dbReference>
<dbReference type="InterPro" id="IPR005467">
    <property type="entry name" value="His_kinase_dom"/>
</dbReference>
<feature type="compositionally biased region" description="Low complexity" evidence="12">
    <location>
        <begin position="492"/>
        <end position="509"/>
    </location>
</feature>
<evidence type="ECO:0000256" key="10">
    <source>
        <dbReference type="ARBA" id="ARBA00023012"/>
    </source>
</evidence>
<dbReference type="Gene3D" id="6.10.340.10">
    <property type="match status" value="1"/>
</dbReference>
<feature type="domain" description="HAMP" evidence="15">
    <location>
        <begin position="193"/>
        <end position="255"/>
    </location>
</feature>
<evidence type="ECO:0000256" key="1">
    <source>
        <dbReference type="ARBA" id="ARBA00000085"/>
    </source>
</evidence>
<dbReference type="RefSeq" id="WP_153982219.1">
    <property type="nucleotide sequence ID" value="NZ_BAAANZ010000002.1"/>
</dbReference>
<dbReference type="InterPro" id="IPR036097">
    <property type="entry name" value="HisK_dim/P_sf"/>
</dbReference>
<dbReference type="Gene3D" id="1.10.287.130">
    <property type="match status" value="1"/>
</dbReference>
<keyword evidence="9 13" id="KW-1133">Transmembrane helix</keyword>
<dbReference type="FunFam" id="3.30.565.10:FF:000006">
    <property type="entry name" value="Sensor histidine kinase WalK"/>
    <property type="match status" value="1"/>
</dbReference>
<organism evidence="16 17">
    <name type="scientific">Microcella frigidaquae</name>
    <dbReference type="NCBI Taxonomy" id="424758"/>
    <lineage>
        <taxon>Bacteria</taxon>
        <taxon>Bacillati</taxon>
        <taxon>Actinomycetota</taxon>
        <taxon>Actinomycetes</taxon>
        <taxon>Micrococcales</taxon>
        <taxon>Microbacteriaceae</taxon>
        <taxon>Microcella</taxon>
    </lineage>
</organism>
<keyword evidence="11 13" id="KW-0472">Membrane</keyword>
<dbReference type="Pfam" id="PF00512">
    <property type="entry name" value="HisKA"/>
    <property type="match status" value="1"/>
</dbReference>
<evidence type="ECO:0000256" key="8">
    <source>
        <dbReference type="ARBA" id="ARBA00022777"/>
    </source>
</evidence>
<keyword evidence="8 16" id="KW-0418">Kinase</keyword>
<dbReference type="FunFam" id="1.10.287.130:FF:000001">
    <property type="entry name" value="Two-component sensor histidine kinase"/>
    <property type="match status" value="1"/>
</dbReference>
<accession>A0A840XJ74</accession>
<evidence type="ECO:0000256" key="2">
    <source>
        <dbReference type="ARBA" id="ARBA00001968"/>
    </source>
</evidence>
<dbReference type="SMART" id="SM00304">
    <property type="entry name" value="HAMP"/>
    <property type="match status" value="1"/>
</dbReference>
<name>A0A840XJ74_9MICO</name>
<comment type="caution">
    <text evidence="16">The sequence shown here is derived from an EMBL/GenBank/DDBJ whole genome shotgun (WGS) entry which is preliminary data.</text>
</comment>
<dbReference type="SMART" id="SM00388">
    <property type="entry name" value="HisKA"/>
    <property type="match status" value="1"/>
</dbReference>
<dbReference type="PROSITE" id="PS50885">
    <property type="entry name" value="HAMP"/>
    <property type="match status" value="1"/>
</dbReference>
<dbReference type="SMART" id="SM00387">
    <property type="entry name" value="HATPase_c"/>
    <property type="match status" value="1"/>
</dbReference>
<evidence type="ECO:0000256" key="12">
    <source>
        <dbReference type="SAM" id="MobiDB-lite"/>
    </source>
</evidence>
<dbReference type="Gene3D" id="3.30.565.10">
    <property type="entry name" value="Histidine kinase-like ATPase, C-terminal domain"/>
    <property type="match status" value="1"/>
</dbReference>
<reference evidence="16 17" key="1">
    <citation type="submission" date="2020-08" db="EMBL/GenBank/DDBJ databases">
        <title>Sequencing the genomes of 1000 actinobacteria strains.</title>
        <authorList>
            <person name="Klenk H.-P."/>
        </authorList>
    </citation>
    <scope>NUCLEOTIDE SEQUENCE [LARGE SCALE GENOMIC DNA]</scope>
    <source>
        <strain evidence="16 17">DSM 23889</strain>
    </source>
</reference>
<dbReference type="InterPro" id="IPR050428">
    <property type="entry name" value="TCS_sensor_his_kinase"/>
</dbReference>
<dbReference type="SUPFAM" id="SSF55874">
    <property type="entry name" value="ATPase domain of HSP90 chaperone/DNA topoisomerase II/histidine kinase"/>
    <property type="match status" value="1"/>
</dbReference>
<evidence type="ECO:0000259" key="14">
    <source>
        <dbReference type="PROSITE" id="PS50109"/>
    </source>
</evidence>
<dbReference type="CDD" id="cd00082">
    <property type="entry name" value="HisKA"/>
    <property type="match status" value="1"/>
</dbReference>
<keyword evidence="5" id="KW-0597">Phosphoprotein</keyword>
<gene>
    <name evidence="16" type="ORF">BJ959_001842</name>
</gene>
<dbReference type="PANTHER" id="PTHR45436:SF5">
    <property type="entry name" value="SENSOR HISTIDINE KINASE TRCS"/>
    <property type="match status" value="1"/>
</dbReference>
<evidence type="ECO:0000256" key="11">
    <source>
        <dbReference type="ARBA" id="ARBA00023136"/>
    </source>
</evidence>
<dbReference type="EMBL" id="JACHBS010000001">
    <property type="protein sequence ID" value="MBB5618346.1"/>
    <property type="molecule type" value="Genomic_DNA"/>
</dbReference>
<evidence type="ECO:0000256" key="13">
    <source>
        <dbReference type="SAM" id="Phobius"/>
    </source>
</evidence>
<keyword evidence="17" id="KW-1185">Reference proteome</keyword>
<dbReference type="Pfam" id="PF02518">
    <property type="entry name" value="HATPase_c"/>
    <property type="match status" value="1"/>
</dbReference>
<comment type="subcellular location">
    <subcellularLocation>
        <location evidence="3">Cell membrane</location>
    </subcellularLocation>
</comment>
<dbReference type="OrthoDB" id="9786919at2"/>
<dbReference type="InterPro" id="IPR003661">
    <property type="entry name" value="HisK_dim/P_dom"/>
</dbReference>
<dbReference type="PANTHER" id="PTHR45436">
    <property type="entry name" value="SENSOR HISTIDINE KINASE YKOH"/>
    <property type="match status" value="1"/>
</dbReference>
<proteinExistence type="predicted"/>
<dbReference type="InterPro" id="IPR003594">
    <property type="entry name" value="HATPase_dom"/>
</dbReference>
<keyword evidence="7 13" id="KW-0812">Transmembrane</keyword>
<evidence type="ECO:0000256" key="3">
    <source>
        <dbReference type="ARBA" id="ARBA00004236"/>
    </source>
</evidence>
<evidence type="ECO:0000313" key="17">
    <source>
        <dbReference type="Proteomes" id="UP000552883"/>
    </source>
</evidence>
<dbReference type="InterPro" id="IPR003660">
    <property type="entry name" value="HAMP_dom"/>
</dbReference>
<dbReference type="InterPro" id="IPR004358">
    <property type="entry name" value="Sig_transdc_His_kin-like_C"/>
</dbReference>
<feature type="region of interest" description="Disordered" evidence="12">
    <location>
        <begin position="487"/>
        <end position="509"/>
    </location>
</feature>
<comment type="catalytic activity">
    <reaction evidence="1">
        <text>ATP + protein L-histidine = ADP + protein N-phospho-L-histidine.</text>
        <dbReference type="EC" id="2.7.13.3"/>
    </reaction>
</comment>
<sequence>MHGVTPPEHPLAGSGWSLQKRLVAGVLVLLMMATLAIGVLSVYFLRASLVAQLDDELRIIAQRIESIAAPGRGPAQSFEGPGLPTGSLIGVVQRDGTAVAAYLDDDATVRELSQVQVRVIAARTLGEPATVRLPGGLGEFRVLATPTDRETVLIVGLSTADVTSTTAHLAAVIAAVLAGILVVAAVAGREVVRLGLRPLTRVREAATAVTQLPLDRGTVALADRLPTLDTDPSTEVGQLGAAFTRMLEHVQSAFDARQASEQKVRQFVADASHELRTPLAAIRGYSELTRRSGHQLPDDIRHALSRIESESVRMSALVDDLLLLARLDEGRALRRDPVDLAALLTDALADARATSPAHDWVVRVPDRAVTVIGDQHRLHQVVANLLANARVHTPEGTRVTAALGTLEGRAIITVTDTGPGIPAEVQGVLFQRFARADTSRSRATGSTGLGLAIVAAVVQAHGGEVAASSRPGETVFRVSLPLAPGGAGTASGGATAADPAAGPAVATTA</sequence>
<protein>
    <recommendedName>
        <fullName evidence="4">histidine kinase</fullName>
        <ecNumber evidence="4">2.7.13.3</ecNumber>
    </recommendedName>
</protein>
<dbReference type="CDD" id="cd00075">
    <property type="entry name" value="HATPase"/>
    <property type="match status" value="1"/>
</dbReference>
<comment type="cofactor">
    <cofactor evidence="2">
        <name>a divalent metal cation</name>
        <dbReference type="ChEBI" id="CHEBI:60240"/>
    </cofactor>
</comment>
<keyword evidence="6 16" id="KW-0808">Transferase</keyword>
<keyword evidence="10" id="KW-0902">Two-component regulatory system</keyword>
<evidence type="ECO:0000256" key="5">
    <source>
        <dbReference type="ARBA" id="ARBA00022553"/>
    </source>
</evidence>
<feature type="domain" description="Histidine kinase" evidence="14">
    <location>
        <begin position="270"/>
        <end position="484"/>
    </location>
</feature>
<evidence type="ECO:0000256" key="9">
    <source>
        <dbReference type="ARBA" id="ARBA00022989"/>
    </source>
</evidence>
<dbReference type="PROSITE" id="PS50109">
    <property type="entry name" value="HIS_KIN"/>
    <property type="match status" value="1"/>
</dbReference>
<dbReference type="InterPro" id="IPR036890">
    <property type="entry name" value="HATPase_C_sf"/>
</dbReference>
<evidence type="ECO:0000313" key="16">
    <source>
        <dbReference type="EMBL" id="MBB5618346.1"/>
    </source>
</evidence>
<dbReference type="GO" id="GO:0000155">
    <property type="term" value="F:phosphorelay sensor kinase activity"/>
    <property type="evidence" value="ECO:0007669"/>
    <property type="project" value="InterPro"/>
</dbReference>
<dbReference type="SUPFAM" id="SSF47384">
    <property type="entry name" value="Homodimeric domain of signal transducing histidine kinase"/>
    <property type="match status" value="1"/>
</dbReference>
<evidence type="ECO:0000259" key="15">
    <source>
        <dbReference type="PROSITE" id="PS50885"/>
    </source>
</evidence>
<dbReference type="GO" id="GO:0005886">
    <property type="term" value="C:plasma membrane"/>
    <property type="evidence" value="ECO:0007669"/>
    <property type="project" value="UniProtKB-SubCell"/>
</dbReference>
<feature type="transmembrane region" description="Helical" evidence="13">
    <location>
        <begin position="22"/>
        <end position="45"/>
    </location>
</feature>
<feature type="transmembrane region" description="Helical" evidence="13">
    <location>
        <begin position="167"/>
        <end position="187"/>
    </location>
</feature>
<dbReference type="AlphaFoldDB" id="A0A840XJ74"/>
<evidence type="ECO:0000256" key="6">
    <source>
        <dbReference type="ARBA" id="ARBA00022679"/>
    </source>
</evidence>
<dbReference type="GO" id="GO:0005509">
    <property type="term" value="F:calcium ion binding"/>
    <property type="evidence" value="ECO:0007669"/>
    <property type="project" value="UniProtKB-ARBA"/>
</dbReference>
<evidence type="ECO:0000256" key="7">
    <source>
        <dbReference type="ARBA" id="ARBA00022692"/>
    </source>
</evidence>